<evidence type="ECO:0000256" key="5">
    <source>
        <dbReference type="ARBA" id="ARBA00022729"/>
    </source>
</evidence>
<dbReference type="KEGG" id="bfo:118405587"/>
<evidence type="ECO:0000256" key="2">
    <source>
        <dbReference type="ARBA" id="ARBA00005314"/>
    </source>
</evidence>
<dbReference type="OMA" id="FDSIQCR"/>
<dbReference type="Pfam" id="PF02793">
    <property type="entry name" value="HRM"/>
    <property type="match status" value="1"/>
</dbReference>
<dbReference type="SUPFAM" id="SSF81321">
    <property type="entry name" value="Family A G protein-coupled receptor-like"/>
    <property type="match status" value="1"/>
</dbReference>
<feature type="transmembrane region" description="Helical" evidence="14">
    <location>
        <begin position="211"/>
        <end position="233"/>
    </location>
</feature>
<evidence type="ECO:0000256" key="1">
    <source>
        <dbReference type="ARBA" id="ARBA00004651"/>
    </source>
</evidence>
<feature type="domain" description="G-protein coupled receptors family 2 profile 2" evidence="16">
    <location>
        <begin position="122"/>
        <end position="375"/>
    </location>
</feature>
<keyword evidence="3" id="KW-1003">Cell membrane</keyword>
<evidence type="ECO:0000256" key="4">
    <source>
        <dbReference type="ARBA" id="ARBA00022692"/>
    </source>
</evidence>
<evidence type="ECO:0000259" key="15">
    <source>
        <dbReference type="PROSITE" id="PS50227"/>
    </source>
</evidence>
<dbReference type="GO" id="GO:0005886">
    <property type="term" value="C:plasma membrane"/>
    <property type="evidence" value="ECO:0000318"/>
    <property type="project" value="GO_Central"/>
</dbReference>
<dbReference type="SUPFAM" id="SSF111418">
    <property type="entry name" value="Hormone receptor domain"/>
    <property type="match status" value="1"/>
</dbReference>
<dbReference type="GeneID" id="118405587"/>
<evidence type="ECO:0000256" key="6">
    <source>
        <dbReference type="ARBA" id="ARBA00022989"/>
    </source>
</evidence>
<comment type="similarity">
    <text evidence="2">Belongs to the G-protein coupled receptor 2 family.</text>
</comment>
<dbReference type="GO" id="GO:0007188">
    <property type="term" value="P:adenylate cyclase-modulating G protein-coupled receptor signaling pathway"/>
    <property type="evidence" value="ECO:0000318"/>
    <property type="project" value="GO_Central"/>
</dbReference>
<dbReference type="InterPro" id="IPR001879">
    <property type="entry name" value="GPCR_2_extracellular_dom"/>
</dbReference>
<reference evidence="17" key="1">
    <citation type="journal article" date="2020" name="Nat. Ecol. Evol.">
        <title>Deeply conserved synteny resolves early events in vertebrate evolution.</title>
        <authorList>
            <person name="Simakov O."/>
            <person name="Marletaz F."/>
            <person name="Yue J.X."/>
            <person name="O'Connell B."/>
            <person name="Jenkins J."/>
            <person name="Brandt A."/>
            <person name="Calef R."/>
            <person name="Tung C.H."/>
            <person name="Huang T.K."/>
            <person name="Schmutz J."/>
            <person name="Satoh N."/>
            <person name="Yu J.K."/>
            <person name="Putnam N.H."/>
            <person name="Green R.E."/>
            <person name="Rokhsar D.S."/>
        </authorList>
    </citation>
    <scope>NUCLEOTIDE SEQUENCE [LARGE SCALE GENOMIC DNA]</scope>
    <source>
        <strain evidence="17">S238N-H82</strain>
    </source>
</reference>
<feature type="transmembrane region" description="Helical" evidence="14">
    <location>
        <begin position="238"/>
        <end position="261"/>
    </location>
</feature>
<dbReference type="GO" id="GO:0008528">
    <property type="term" value="F:G protein-coupled peptide receptor activity"/>
    <property type="evidence" value="ECO:0000318"/>
    <property type="project" value="GO_Central"/>
</dbReference>
<feature type="transmembrane region" description="Helical" evidence="14">
    <location>
        <begin position="273"/>
        <end position="302"/>
    </location>
</feature>
<dbReference type="SMART" id="SM00008">
    <property type="entry name" value="HormR"/>
    <property type="match status" value="1"/>
</dbReference>
<dbReference type="PRINTS" id="PR01279">
    <property type="entry name" value="CRFRECEPTOR"/>
</dbReference>
<evidence type="ECO:0000256" key="11">
    <source>
        <dbReference type="ARBA" id="ARBA00023180"/>
    </source>
</evidence>
<keyword evidence="17" id="KW-1185">Reference proteome</keyword>
<dbReference type="InterPro" id="IPR017981">
    <property type="entry name" value="GPCR_2-like_7TM"/>
</dbReference>
<dbReference type="InterPro" id="IPR003051">
    <property type="entry name" value="GPCR_2_CRF_rcpt"/>
</dbReference>
<evidence type="ECO:0000313" key="17">
    <source>
        <dbReference type="Proteomes" id="UP000001554"/>
    </source>
</evidence>
<feature type="transmembrane region" description="Helical" evidence="14">
    <location>
        <begin position="323"/>
        <end position="340"/>
    </location>
</feature>
<accession>A0A9J7HJY9</accession>
<keyword evidence="5" id="KW-0732">Signal</keyword>
<dbReference type="PROSITE" id="PS50227">
    <property type="entry name" value="G_PROTEIN_RECEP_F2_3"/>
    <property type="match status" value="1"/>
</dbReference>
<gene>
    <name evidence="18" type="primary">LOC118405587</name>
</gene>
<feature type="transmembrane region" description="Helical" evidence="14">
    <location>
        <begin position="160"/>
        <end position="180"/>
    </location>
</feature>
<evidence type="ECO:0000256" key="10">
    <source>
        <dbReference type="ARBA" id="ARBA00023170"/>
    </source>
</evidence>
<evidence type="ECO:0000259" key="16">
    <source>
        <dbReference type="PROSITE" id="PS50261"/>
    </source>
</evidence>
<feature type="region of interest" description="Disordered" evidence="13">
    <location>
        <begin position="400"/>
        <end position="420"/>
    </location>
</feature>
<evidence type="ECO:0000256" key="12">
    <source>
        <dbReference type="ARBA" id="ARBA00023224"/>
    </source>
</evidence>
<dbReference type="GO" id="GO:0007166">
    <property type="term" value="P:cell surface receptor signaling pathway"/>
    <property type="evidence" value="ECO:0007669"/>
    <property type="project" value="InterPro"/>
</dbReference>
<dbReference type="PROSITE" id="PS00649">
    <property type="entry name" value="G_PROTEIN_RECEP_F2_1"/>
    <property type="match status" value="1"/>
</dbReference>
<keyword evidence="4 14" id="KW-0812">Transmembrane</keyword>
<evidence type="ECO:0000256" key="13">
    <source>
        <dbReference type="SAM" id="MobiDB-lite"/>
    </source>
</evidence>
<keyword evidence="10" id="KW-0675">Receptor</keyword>
<keyword evidence="12" id="KW-0807">Transducer</keyword>
<dbReference type="OrthoDB" id="5967113at2759"/>
<reference evidence="18" key="2">
    <citation type="submission" date="2025-08" db="UniProtKB">
        <authorList>
            <consortium name="RefSeq"/>
        </authorList>
    </citation>
    <scope>IDENTIFICATION</scope>
    <source>
        <strain evidence="18">S238N-H82</strain>
        <tissue evidence="18">Testes</tissue>
    </source>
</reference>
<sequence>MLQEAMESIGNRSVTVEPHYFERLLLLTSQKACADFFLGDTLPKGSYCNSTWDNIYCWPPTPAGYDIYMPCPEHLFFDGTKLLAYRTCNERGEWELGNWTNYTACINYPIPPVTNVPLLFAVRDIYFVGSSISLILLAATFFIFCYFRRLQCDRIKIHKHLVLSLIFRSIVLIVLLQPYLGLKGYDNSYLNSPFICRSMLVLSQYFGMTNVFWMLIEGLFLYMRCVVAVFHYISSLKVFYIIGWVVPVCFVAAWTVVMALYDDHPCWLDYSELQYAWIVSGPIVLALLVNLYVLLHILAVLVTKLNADQRLPNYSEHLKALKALFVLLPLLGLTNVLFFVNPKDGGIGEIIFQVFNAVIQASEGIFVSMIYCFTNAEVQTVIRDKLAVIQMKQSVYNNGGTNAKKNDNSTASTTHGGTRV</sequence>
<evidence type="ECO:0000256" key="9">
    <source>
        <dbReference type="ARBA" id="ARBA00023157"/>
    </source>
</evidence>
<name>A0A9J7HJY9_BRAFL</name>
<dbReference type="PRINTS" id="PR00249">
    <property type="entry name" value="GPCRSECRETIN"/>
</dbReference>
<protein>
    <submittedName>
        <fullName evidence="18">Calcitonin receptor-like</fullName>
    </submittedName>
</protein>
<keyword evidence="6 14" id="KW-1133">Transmembrane helix</keyword>
<dbReference type="AlphaFoldDB" id="A0A9J7HJY9"/>
<keyword evidence="11" id="KW-0325">Glycoprotein</keyword>
<proteinExistence type="inferred from homology"/>
<keyword evidence="9" id="KW-1015">Disulfide bond</keyword>
<feature type="transmembrane region" description="Helical" evidence="14">
    <location>
        <begin position="352"/>
        <end position="373"/>
    </location>
</feature>
<comment type="subcellular location">
    <subcellularLocation>
        <location evidence="1">Cell membrane</location>
        <topology evidence="1">Multi-pass membrane protein</topology>
    </subcellularLocation>
</comment>
<dbReference type="PANTHER" id="PTHR45620">
    <property type="entry name" value="PDF RECEPTOR-LIKE PROTEIN-RELATED"/>
    <property type="match status" value="1"/>
</dbReference>
<dbReference type="CDD" id="cd15041">
    <property type="entry name" value="7tmB1_hormone_R"/>
    <property type="match status" value="1"/>
</dbReference>
<dbReference type="Proteomes" id="UP000001554">
    <property type="component" value="Chromosome 18"/>
</dbReference>
<dbReference type="InterPro" id="IPR017983">
    <property type="entry name" value="GPCR_2_secretin-like_CS"/>
</dbReference>
<keyword evidence="8 14" id="KW-0472">Membrane</keyword>
<dbReference type="InterPro" id="IPR050332">
    <property type="entry name" value="GPCR_2"/>
</dbReference>
<dbReference type="Pfam" id="PF00002">
    <property type="entry name" value="7tm_2"/>
    <property type="match status" value="1"/>
</dbReference>
<organism evidence="17 18">
    <name type="scientific">Branchiostoma floridae</name>
    <name type="common">Florida lancelet</name>
    <name type="synonym">Amphioxus</name>
    <dbReference type="NCBI Taxonomy" id="7739"/>
    <lineage>
        <taxon>Eukaryota</taxon>
        <taxon>Metazoa</taxon>
        <taxon>Chordata</taxon>
        <taxon>Cephalochordata</taxon>
        <taxon>Leptocardii</taxon>
        <taxon>Amphioxiformes</taxon>
        <taxon>Branchiostomatidae</taxon>
        <taxon>Branchiostoma</taxon>
    </lineage>
</organism>
<feature type="domain" description="G-protein coupled receptors family 2 profile 1" evidence="15">
    <location>
        <begin position="32"/>
        <end position="105"/>
    </location>
</feature>
<dbReference type="Gene3D" id="1.20.1070.10">
    <property type="entry name" value="Rhodopsin 7-helix transmembrane proteins"/>
    <property type="match status" value="1"/>
</dbReference>
<dbReference type="PROSITE" id="PS50261">
    <property type="entry name" value="G_PROTEIN_RECEP_F2_4"/>
    <property type="match status" value="1"/>
</dbReference>
<dbReference type="Gene3D" id="4.10.1240.10">
    <property type="entry name" value="GPCR, family 2, extracellular hormone receptor domain"/>
    <property type="match status" value="1"/>
</dbReference>
<evidence type="ECO:0000256" key="14">
    <source>
        <dbReference type="SAM" id="Phobius"/>
    </source>
</evidence>
<keyword evidence="7" id="KW-0297">G-protein coupled receptor</keyword>
<dbReference type="PANTHER" id="PTHR45620:SF40">
    <property type="entry name" value="CORTICOTROPIN-RELEASING FACTOR RECEPTOR 2-LIKE ISOFORM X1"/>
    <property type="match status" value="1"/>
</dbReference>
<evidence type="ECO:0000256" key="7">
    <source>
        <dbReference type="ARBA" id="ARBA00023040"/>
    </source>
</evidence>
<evidence type="ECO:0000256" key="3">
    <source>
        <dbReference type="ARBA" id="ARBA00022475"/>
    </source>
</evidence>
<evidence type="ECO:0000313" key="18">
    <source>
        <dbReference type="RefSeq" id="XP_035661029.1"/>
    </source>
</evidence>
<evidence type="ECO:0000256" key="8">
    <source>
        <dbReference type="ARBA" id="ARBA00023136"/>
    </source>
</evidence>
<dbReference type="RefSeq" id="XP_035661029.1">
    <property type="nucleotide sequence ID" value="XM_035805136.1"/>
</dbReference>
<dbReference type="InterPro" id="IPR036445">
    <property type="entry name" value="GPCR_2_extracell_dom_sf"/>
</dbReference>
<dbReference type="InterPro" id="IPR000832">
    <property type="entry name" value="GPCR_2_secretin-like"/>
</dbReference>
<feature type="transmembrane region" description="Helical" evidence="14">
    <location>
        <begin position="125"/>
        <end position="148"/>
    </location>
</feature>